<proteinExistence type="inferred from homology"/>
<dbReference type="AlphaFoldDB" id="A0A561EHZ1"/>
<dbReference type="Gene3D" id="3.40.50.300">
    <property type="entry name" value="P-loop containing nucleotide triphosphate hydrolases"/>
    <property type="match status" value="1"/>
</dbReference>
<evidence type="ECO:0000313" key="6">
    <source>
        <dbReference type="EMBL" id="TWE15231.1"/>
    </source>
</evidence>
<comment type="similarity">
    <text evidence="1">Belongs to the ABC transporter superfamily.</text>
</comment>
<name>A0A561EHZ1_9ACTN</name>
<dbReference type="GO" id="GO:0005524">
    <property type="term" value="F:ATP binding"/>
    <property type="evidence" value="ECO:0007669"/>
    <property type="project" value="UniProtKB-KW"/>
</dbReference>
<evidence type="ECO:0000256" key="2">
    <source>
        <dbReference type="ARBA" id="ARBA00022448"/>
    </source>
</evidence>
<dbReference type="InterPro" id="IPR027417">
    <property type="entry name" value="P-loop_NTPase"/>
</dbReference>
<keyword evidence="7" id="KW-1185">Reference proteome</keyword>
<dbReference type="PANTHER" id="PTHR43335">
    <property type="entry name" value="ABC TRANSPORTER, ATP-BINDING PROTEIN"/>
    <property type="match status" value="1"/>
</dbReference>
<keyword evidence="2" id="KW-0813">Transport</keyword>
<evidence type="ECO:0000256" key="4">
    <source>
        <dbReference type="ARBA" id="ARBA00022840"/>
    </source>
</evidence>
<evidence type="ECO:0000256" key="3">
    <source>
        <dbReference type="ARBA" id="ARBA00022741"/>
    </source>
</evidence>
<dbReference type="SUPFAM" id="SSF52540">
    <property type="entry name" value="P-loop containing nucleoside triphosphate hydrolases"/>
    <property type="match status" value="1"/>
</dbReference>
<keyword evidence="4 6" id="KW-0067">ATP-binding</keyword>
<accession>A0A561EHZ1</accession>
<feature type="domain" description="ABC transporter" evidence="5">
    <location>
        <begin position="17"/>
        <end position="242"/>
    </location>
</feature>
<dbReference type="InterPro" id="IPR003593">
    <property type="entry name" value="AAA+_ATPase"/>
</dbReference>
<dbReference type="EMBL" id="VIVR01000001">
    <property type="protein sequence ID" value="TWE15231.1"/>
    <property type="molecule type" value="Genomic_DNA"/>
</dbReference>
<dbReference type="InterPro" id="IPR003439">
    <property type="entry name" value="ABC_transporter-like_ATP-bd"/>
</dbReference>
<evidence type="ECO:0000259" key="5">
    <source>
        <dbReference type="PROSITE" id="PS50893"/>
    </source>
</evidence>
<evidence type="ECO:0000256" key="1">
    <source>
        <dbReference type="ARBA" id="ARBA00005417"/>
    </source>
</evidence>
<comment type="caution">
    <text evidence="6">The sequence shown here is derived from an EMBL/GenBank/DDBJ whole genome shotgun (WGS) entry which is preliminary data.</text>
</comment>
<keyword evidence="3" id="KW-0547">Nucleotide-binding</keyword>
<dbReference type="Pfam" id="PF00005">
    <property type="entry name" value="ABC_tran"/>
    <property type="match status" value="1"/>
</dbReference>
<dbReference type="SMART" id="SM00382">
    <property type="entry name" value="AAA"/>
    <property type="match status" value="1"/>
</dbReference>
<dbReference type="InterPro" id="IPR017871">
    <property type="entry name" value="ABC_transporter-like_CS"/>
</dbReference>
<dbReference type="PROSITE" id="PS00211">
    <property type="entry name" value="ABC_TRANSPORTER_1"/>
    <property type="match status" value="1"/>
</dbReference>
<gene>
    <name evidence="6" type="ORF">FB465_0113</name>
</gene>
<sequence length="318" mass="33542">MSGRCTGPACDSVDRVIELNQLTKHYGSVLAVNGLTFTVRPGQVTGFLGPNGAGKSTTLRMLLGLNTPTSGTAVIDGRPFREFGTGLRHVGALLDANDVHKGRTANAHLAALACSNGLPRRRVQEVLEMVGLGEAGRRRIGGFSLGMRQRLGIAAALLGDPPVLLFDEPVNGLDPEGIRWARELFRRLAGEGRTVFVSSHLMSEMANTADHLIVIGGGRLIADEPVGDFAARAANAGVTVRTPDPDALAEVLRNVGASVLAESQGTLSVTGLTAARINELAFTHRVMVHEVTAHGGSLEDAFMQLTADSVQYRAGDPR</sequence>
<reference evidence="6 7" key="1">
    <citation type="submission" date="2019-06" db="EMBL/GenBank/DDBJ databases">
        <title>Sequencing the genomes of 1000 actinobacteria strains.</title>
        <authorList>
            <person name="Klenk H.-P."/>
        </authorList>
    </citation>
    <scope>NUCLEOTIDE SEQUENCE [LARGE SCALE GENOMIC DNA]</scope>
    <source>
        <strain evidence="6 7">DSM 41649</strain>
    </source>
</reference>
<protein>
    <submittedName>
        <fullName evidence="6">ABC-2 type transport system ATP-binding protein</fullName>
    </submittedName>
</protein>
<organism evidence="6 7">
    <name type="scientific">Kitasatospora atroaurantiaca</name>
    <dbReference type="NCBI Taxonomy" id="285545"/>
    <lineage>
        <taxon>Bacteria</taxon>
        <taxon>Bacillati</taxon>
        <taxon>Actinomycetota</taxon>
        <taxon>Actinomycetes</taxon>
        <taxon>Kitasatosporales</taxon>
        <taxon>Streptomycetaceae</taxon>
        <taxon>Kitasatospora</taxon>
    </lineage>
</organism>
<dbReference type="Proteomes" id="UP000318416">
    <property type="component" value="Unassembled WGS sequence"/>
</dbReference>
<dbReference type="GO" id="GO:0016887">
    <property type="term" value="F:ATP hydrolysis activity"/>
    <property type="evidence" value="ECO:0007669"/>
    <property type="project" value="InterPro"/>
</dbReference>
<dbReference type="PANTHER" id="PTHR43335:SF4">
    <property type="entry name" value="ABC TRANSPORTER, ATP-BINDING PROTEIN"/>
    <property type="match status" value="1"/>
</dbReference>
<dbReference type="PROSITE" id="PS50893">
    <property type="entry name" value="ABC_TRANSPORTER_2"/>
    <property type="match status" value="1"/>
</dbReference>
<evidence type="ECO:0000313" key="7">
    <source>
        <dbReference type="Proteomes" id="UP000318416"/>
    </source>
</evidence>